<gene>
    <name evidence="1" type="ORF">F4821DRAFT_49852</name>
</gene>
<proteinExistence type="predicted"/>
<keyword evidence="2" id="KW-1185">Reference proteome</keyword>
<protein>
    <submittedName>
        <fullName evidence="1">Uncharacterized protein</fullName>
    </submittedName>
</protein>
<evidence type="ECO:0000313" key="2">
    <source>
        <dbReference type="Proteomes" id="UP001497680"/>
    </source>
</evidence>
<comment type="caution">
    <text evidence="1">The sequence shown here is derived from an EMBL/GenBank/DDBJ whole genome shotgun (WGS) entry which is preliminary data.</text>
</comment>
<sequence>MLHLPMSVPPPCPRLKFSSMATRGKLGQFDVNEPSSSAYSIEMPLVSFPDPPRPPTPGPPPRPPPIPPRPPVPTPPPSPRSETEAAWLQGLVAKQLSILAVHLIDIWFTQDGLVSLPYPDRPPTPGPRPGPIGPRPDVPTPPPSPRRSATCSSCVKGGDDEYTEISNPNVSFSRQLAHPQLTFKQGTQKSTYDDKLTDKSDIRCETRFHVHVYTAAPNGVPGPHMSHLGSYKASESSCQNGFLQAGAGTLRNELDLPQAPSLEEMMKPRPNLLIS</sequence>
<dbReference type="Proteomes" id="UP001497680">
    <property type="component" value="Unassembled WGS sequence"/>
</dbReference>
<reference evidence="1 2" key="1">
    <citation type="journal article" date="2022" name="New Phytol.">
        <title>Ecological generalism drives hyperdiversity of secondary metabolite gene clusters in xylarialean endophytes.</title>
        <authorList>
            <person name="Franco M.E.E."/>
            <person name="Wisecaver J.H."/>
            <person name="Arnold A.E."/>
            <person name="Ju Y.M."/>
            <person name="Slot J.C."/>
            <person name="Ahrendt S."/>
            <person name="Moore L.P."/>
            <person name="Eastman K.E."/>
            <person name="Scott K."/>
            <person name="Konkel Z."/>
            <person name="Mondo S.J."/>
            <person name="Kuo A."/>
            <person name="Hayes R.D."/>
            <person name="Haridas S."/>
            <person name="Andreopoulos B."/>
            <person name="Riley R."/>
            <person name="LaButti K."/>
            <person name="Pangilinan J."/>
            <person name="Lipzen A."/>
            <person name="Amirebrahimi M."/>
            <person name="Yan J."/>
            <person name="Adam C."/>
            <person name="Keymanesh K."/>
            <person name="Ng V."/>
            <person name="Louie K."/>
            <person name="Northen T."/>
            <person name="Drula E."/>
            <person name="Henrissat B."/>
            <person name="Hsieh H.M."/>
            <person name="Youens-Clark K."/>
            <person name="Lutzoni F."/>
            <person name="Miadlikowska J."/>
            <person name="Eastwood D.C."/>
            <person name="Hamelin R.C."/>
            <person name="Grigoriev I.V."/>
            <person name="U'Ren J.M."/>
        </authorList>
    </citation>
    <scope>NUCLEOTIDE SEQUENCE [LARGE SCALE GENOMIC DNA]</scope>
    <source>
        <strain evidence="1 2">ER1909</strain>
    </source>
</reference>
<evidence type="ECO:0000313" key="1">
    <source>
        <dbReference type="EMBL" id="KAI6089607.1"/>
    </source>
</evidence>
<dbReference type="EMBL" id="MU394294">
    <property type="protein sequence ID" value="KAI6089607.1"/>
    <property type="molecule type" value="Genomic_DNA"/>
</dbReference>
<name>A0ACC0DAN7_9PEZI</name>
<accession>A0ACC0DAN7</accession>
<organism evidence="1 2">
    <name type="scientific">Hypoxylon rubiginosum</name>
    <dbReference type="NCBI Taxonomy" id="110542"/>
    <lineage>
        <taxon>Eukaryota</taxon>
        <taxon>Fungi</taxon>
        <taxon>Dikarya</taxon>
        <taxon>Ascomycota</taxon>
        <taxon>Pezizomycotina</taxon>
        <taxon>Sordariomycetes</taxon>
        <taxon>Xylariomycetidae</taxon>
        <taxon>Xylariales</taxon>
        <taxon>Hypoxylaceae</taxon>
        <taxon>Hypoxylon</taxon>
    </lineage>
</organism>